<dbReference type="Gene3D" id="3.40.50.2000">
    <property type="entry name" value="Glycogen Phosphorylase B"/>
    <property type="match status" value="2"/>
</dbReference>
<dbReference type="Proteomes" id="UP001501057">
    <property type="component" value="Unassembled WGS sequence"/>
</dbReference>
<protein>
    <submittedName>
        <fullName evidence="4">Glycosyltransferase family 4 protein</fullName>
    </submittedName>
</protein>
<dbReference type="InterPro" id="IPR028098">
    <property type="entry name" value="Glyco_trans_4-like_N"/>
</dbReference>
<dbReference type="PANTHER" id="PTHR12526">
    <property type="entry name" value="GLYCOSYLTRANSFERASE"/>
    <property type="match status" value="1"/>
</dbReference>
<keyword evidence="1" id="KW-0328">Glycosyltransferase</keyword>
<keyword evidence="2" id="KW-0808">Transferase</keyword>
<dbReference type="EMBL" id="BAAAME010000004">
    <property type="protein sequence ID" value="GAA1744437.1"/>
    <property type="molecule type" value="Genomic_DNA"/>
</dbReference>
<dbReference type="Pfam" id="PF13692">
    <property type="entry name" value="Glyco_trans_1_4"/>
    <property type="match status" value="1"/>
</dbReference>
<gene>
    <name evidence="4" type="ORF">GCM10009710_25600</name>
</gene>
<dbReference type="Pfam" id="PF13439">
    <property type="entry name" value="Glyco_transf_4"/>
    <property type="match status" value="1"/>
</dbReference>
<comment type="caution">
    <text evidence="4">The sequence shown here is derived from an EMBL/GenBank/DDBJ whole genome shotgun (WGS) entry which is preliminary data.</text>
</comment>
<dbReference type="PANTHER" id="PTHR12526:SF510">
    <property type="entry name" value="D-INOSITOL 3-PHOSPHATE GLYCOSYLTRANSFERASE"/>
    <property type="match status" value="1"/>
</dbReference>
<name>A0ABP4W3E1_9ACTN</name>
<evidence type="ECO:0000256" key="2">
    <source>
        <dbReference type="ARBA" id="ARBA00022679"/>
    </source>
</evidence>
<organism evidence="4 5">
    <name type="scientific">Aeromicrobium alkaliterrae</name>
    <dbReference type="NCBI Taxonomy" id="302168"/>
    <lineage>
        <taxon>Bacteria</taxon>
        <taxon>Bacillati</taxon>
        <taxon>Actinomycetota</taxon>
        <taxon>Actinomycetes</taxon>
        <taxon>Propionibacteriales</taxon>
        <taxon>Nocardioidaceae</taxon>
        <taxon>Aeromicrobium</taxon>
    </lineage>
</organism>
<sequence length="370" mass="38327">MRIAHLVTQTRGGPVDHTVDVAAEQAALGHDVHLVSPDGQHLAAAAAAGVQVHVADMAGTRDLRGARDVAARVRSIAPDVLHAQDRRAGLVGRTLARPRGAGTVYTLHGVPDPMAYLVRGNDAVIPADRRVHVSNVVGERWLSRAPRSLVVTPCEAVAEFARDHLGIRADRVVAVPNGVAPDWAAAGTPTRAVTDDVTTVAWLGVMQPVKRVPALVAAAAQVPGVRLLLIGDGPERAAVEAAVERAGTADRVELAGFVDDPAPLLARADVLALPSGAEACPLAVLQAMASGLPVVASSVGGIPEVVRHGTDGLLVAPGDVDALRDALSTLHADPATRLTMGASARARLVDGFTVRHCADRLVEVYERVAS</sequence>
<evidence type="ECO:0000313" key="4">
    <source>
        <dbReference type="EMBL" id="GAA1744437.1"/>
    </source>
</evidence>
<evidence type="ECO:0000259" key="3">
    <source>
        <dbReference type="Pfam" id="PF13439"/>
    </source>
</evidence>
<dbReference type="CDD" id="cd03801">
    <property type="entry name" value="GT4_PimA-like"/>
    <property type="match status" value="1"/>
</dbReference>
<dbReference type="RefSeq" id="WP_344202258.1">
    <property type="nucleotide sequence ID" value="NZ_BAAAME010000004.1"/>
</dbReference>
<accession>A0ABP4W3E1</accession>
<feature type="domain" description="Glycosyltransferase subfamily 4-like N-terminal" evidence="3">
    <location>
        <begin position="12"/>
        <end position="182"/>
    </location>
</feature>
<dbReference type="SUPFAM" id="SSF53756">
    <property type="entry name" value="UDP-Glycosyltransferase/glycogen phosphorylase"/>
    <property type="match status" value="1"/>
</dbReference>
<proteinExistence type="predicted"/>
<reference evidence="5" key="1">
    <citation type="journal article" date="2019" name="Int. J. Syst. Evol. Microbiol.">
        <title>The Global Catalogue of Microorganisms (GCM) 10K type strain sequencing project: providing services to taxonomists for standard genome sequencing and annotation.</title>
        <authorList>
            <consortium name="The Broad Institute Genomics Platform"/>
            <consortium name="The Broad Institute Genome Sequencing Center for Infectious Disease"/>
            <person name="Wu L."/>
            <person name="Ma J."/>
        </authorList>
    </citation>
    <scope>NUCLEOTIDE SEQUENCE [LARGE SCALE GENOMIC DNA]</scope>
    <source>
        <strain evidence="5">JCM 13518</strain>
    </source>
</reference>
<keyword evidence="5" id="KW-1185">Reference proteome</keyword>
<evidence type="ECO:0000256" key="1">
    <source>
        <dbReference type="ARBA" id="ARBA00022676"/>
    </source>
</evidence>
<evidence type="ECO:0000313" key="5">
    <source>
        <dbReference type="Proteomes" id="UP001501057"/>
    </source>
</evidence>